<feature type="compositionally biased region" description="Polar residues" evidence="6">
    <location>
        <begin position="77"/>
        <end position="91"/>
    </location>
</feature>
<dbReference type="EMBL" id="JH226134">
    <property type="protein sequence ID" value="EHY57948.1"/>
    <property type="molecule type" value="Genomic_DNA"/>
</dbReference>
<dbReference type="RefSeq" id="XP_009158409.1">
    <property type="nucleotide sequence ID" value="XM_009160161.1"/>
</dbReference>
<feature type="region of interest" description="Disordered" evidence="6">
    <location>
        <begin position="60"/>
        <end position="101"/>
    </location>
</feature>
<protein>
    <recommendedName>
        <fullName evidence="7">Zn(2)-C6 fungal-type domain-containing protein</fullName>
    </recommendedName>
</protein>
<dbReference type="PROSITE" id="PS50048">
    <property type="entry name" value="ZN2_CY6_FUNGAL_2"/>
    <property type="match status" value="1"/>
</dbReference>
<sequence>MTTPDTTTRVRKSRSRGIRTKTGCLTCRKRHLKCDELKPRCGLCARSDKICHYPEISARAQDGRGSDIQRSAPDPSPQASSVDDSTGSNATGEDGRTDQSQDFWDRTLNDANMVNQSYSFFPSRSDNFPPTGIGDVGPQRHSPLQTQGHDNRQPSGEDPPSVCNNPQLAPLQATDPVGISPDAGTDISFGSVIDVATARWFGMLANDADFGTMNTDGHGTLGSQCPTLGAVPDISNFLDMSAERPSWALFTDGVLGQIGPASDQATSRPYATDRALWKSPDAILLQDTEQHLFEVFVNRISSWIDLFDPFRHFCTLVPRLAMYNVGLLAAILALSVRYLSLNPAFANGNIYRRHDALRYYHESLHYVQSAMRHGSYLTSLELLATALIISAYEMLDGSRKDWEKHLQGVFGIQRSQVIHGDTGGLRAAVWWAWLQQDVWAAFRDKRKTFTFWIPVRTLDEMNPWEVAARSFFLMAKVINYCSEIEQSGEGNNIQARINAAERLESMLDDWKRHLSIEFTPLPTQRVAVGGCVFKPQWTHPAMFGVAMQIYNAAQILLILHKPTIGGLNSSIRRQRQLDRHVEAIGGIAITLTDYGSSVASSQCLFIAGMCTSDERKRQEILRLIDLCRQRTGWPVNPMEGDLKAIWDTSEPC</sequence>
<dbReference type="Pfam" id="PF00172">
    <property type="entry name" value="Zn_clus"/>
    <property type="match status" value="1"/>
</dbReference>
<gene>
    <name evidence="8" type="ORF">HMPREF1120_05968</name>
</gene>
<evidence type="ECO:0000256" key="2">
    <source>
        <dbReference type="ARBA" id="ARBA00023015"/>
    </source>
</evidence>
<dbReference type="eggNOG" id="ENOG502SJ3K">
    <property type="taxonomic scope" value="Eukaryota"/>
</dbReference>
<dbReference type="CDD" id="cd12148">
    <property type="entry name" value="fungal_TF_MHR"/>
    <property type="match status" value="1"/>
</dbReference>
<dbReference type="InterPro" id="IPR036864">
    <property type="entry name" value="Zn2-C6_fun-type_DNA-bd_sf"/>
</dbReference>
<dbReference type="PANTHER" id="PTHR37534:SF3">
    <property type="entry name" value="ZN(II)2CYS6 TRANSCRIPTION FACTOR (EUROFUNG)"/>
    <property type="match status" value="1"/>
</dbReference>
<evidence type="ECO:0000256" key="1">
    <source>
        <dbReference type="ARBA" id="ARBA00004123"/>
    </source>
</evidence>
<dbReference type="GO" id="GO:0000981">
    <property type="term" value="F:DNA-binding transcription factor activity, RNA polymerase II-specific"/>
    <property type="evidence" value="ECO:0007669"/>
    <property type="project" value="InterPro"/>
</dbReference>
<keyword evidence="9" id="KW-1185">Reference proteome</keyword>
<feature type="compositionally biased region" description="Polar residues" evidence="6">
    <location>
        <begin position="118"/>
        <end position="128"/>
    </location>
</feature>
<dbReference type="OrthoDB" id="5319341at2759"/>
<accession>H6C2N0</accession>
<dbReference type="VEuPathDB" id="FungiDB:HMPREF1120_05968"/>
<evidence type="ECO:0000313" key="9">
    <source>
        <dbReference type="Proteomes" id="UP000007304"/>
    </source>
</evidence>
<evidence type="ECO:0000256" key="3">
    <source>
        <dbReference type="ARBA" id="ARBA00023125"/>
    </source>
</evidence>
<feature type="domain" description="Zn(2)-C6 fungal-type" evidence="7">
    <location>
        <begin position="23"/>
        <end position="53"/>
    </location>
</feature>
<evidence type="ECO:0000256" key="5">
    <source>
        <dbReference type="ARBA" id="ARBA00023242"/>
    </source>
</evidence>
<dbReference type="STRING" id="858893.H6C2N0"/>
<dbReference type="PROSITE" id="PS00463">
    <property type="entry name" value="ZN2_CY6_FUNGAL_1"/>
    <property type="match status" value="1"/>
</dbReference>
<dbReference type="Gene3D" id="4.10.240.10">
    <property type="entry name" value="Zn(2)-C6 fungal-type DNA-binding domain"/>
    <property type="match status" value="1"/>
</dbReference>
<dbReference type="InParanoid" id="H6C2N0"/>
<dbReference type="GeneID" id="20310607"/>
<dbReference type="GO" id="GO:0045944">
    <property type="term" value="P:positive regulation of transcription by RNA polymerase II"/>
    <property type="evidence" value="ECO:0007669"/>
    <property type="project" value="TreeGrafter"/>
</dbReference>
<feature type="region of interest" description="Disordered" evidence="6">
    <location>
        <begin position="118"/>
        <end position="179"/>
    </location>
</feature>
<evidence type="ECO:0000256" key="6">
    <source>
        <dbReference type="SAM" id="MobiDB-lite"/>
    </source>
</evidence>
<dbReference type="AlphaFoldDB" id="H6C2N0"/>
<dbReference type="CDD" id="cd00067">
    <property type="entry name" value="GAL4"/>
    <property type="match status" value="1"/>
</dbReference>
<dbReference type="InterPro" id="IPR001138">
    <property type="entry name" value="Zn2Cys6_DnaBD"/>
</dbReference>
<dbReference type="GO" id="GO:0005634">
    <property type="term" value="C:nucleus"/>
    <property type="evidence" value="ECO:0007669"/>
    <property type="project" value="UniProtKB-SubCell"/>
</dbReference>
<dbReference type="OMA" id="WIRPAAF"/>
<keyword evidence="4" id="KW-0804">Transcription</keyword>
<name>H6C2N0_EXODN</name>
<dbReference type="SMART" id="SM00066">
    <property type="entry name" value="GAL4"/>
    <property type="match status" value="1"/>
</dbReference>
<keyword evidence="3" id="KW-0238">DNA-binding</keyword>
<evidence type="ECO:0000256" key="4">
    <source>
        <dbReference type="ARBA" id="ARBA00023163"/>
    </source>
</evidence>
<dbReference type="Proteomes" id="UP000007304">
    <property type="component" value="Unassembled WGS sequence"/>
</dbReference>
<dbReference type="GO" id="GO:0008270">
    <property type="term" value="F:zinc ion binding"/>
    <property type="evidence" value="ECO:0007669"/>
    <property type="project" value="InterPro"/>
</dbReference>
<dbReference type="InterPro" id="IPR021858">
    <property type="entry name" value="Fun_TF"/>
</dbReference>
<dbReference type="Pfam" id="PF11951">
    <property type="entry name" value="Fungal_trans_2"/>
    <property type="match status" value="2"/>
</dbReference>
<reference evidence="8" key="1">
    <citation type="submission" date="2011-07" db="EMBL/GenBank/DDBJ databases">
        <title>The Genome Sequence of Exophiala (Wangiella) dermatitidis NIH/UT8656.</title>
        <authorList>
            <consortium name="The Broad Institute Genome Sequencing Platform"/>
            <person name="Cuomo C."/>
            <person name="Wang Z."/>
            <person name="Hunicke-Smith S."/>
            <person name="Szanislo P.J."/>
            <person name="Earl A."/>
            <person name="Young S.K."/>
            <person name="Zeng Q."/>
            <person name="Gargeya S."/>
            <person name="Fitzgerald M."/>
            <person name="Haas B."/>
            <person name="Abouelleil A."/>
            <person name="Alvarado L."/>
            <person name="Arachchi H.M."/>
            <person name="Berlin A."/>
            <person name="Brown A."/>
            <person name="Chapman S.B."/>
            <person name="Chen Z."/>
            <person name="Dunbar C."/>
            <person name="Freedman E."/>
            <person name="Gearin G."/>
            <person name="Gellesch M."/>
            <person name="Goldberg J."/>
            <person name="Griggs A."/>
            <person name="Gujja S."/>
            <person name="Heiman D."/>
            <person name="Howarth C."/>
            <person name="Larson L."/>
            <person name="Lui A."/>
            <person name="MacDonald P.J.P."/>
            <person name="Montmayeur A."/>
            <person name="Murphy C."/>
            <person name="Neiman D."/>
            <person name="Pearson M."/>
            <person name="Priest M."/>
            <person name="Roberts A."/>
            <person name="Saif S."/>
            <person name="Shea T."/>
            <person name="Shenoy N."/>
            <person name="Sisk P."/>
            <person name="Stolte C."/>
            <person name="Sykes S."/>
            <person name="Wortman J."/>
            <person name="Nusbaum C."/>
            <person name="Birren B."/>
        </authorList>
    </citation>
    <scope>NUCLEOTIDE SEQUENCE</scope>
    <source>
        <strain evidence="8">NIH/UT8656</strain>
    </source>
</reference>
<evidence type="ECO:0000259" key="7">
    <source>
        <dbReference type="PROSITE" id="PS50048"/>
    </source>
</evidence>
<evidence type="ECO:0000313" key="8">
    <source>
        <dbReference type="EMBL" id="EHY57948.1"/>
    </source>
</evidence>
<dbReference type="HOGENOM" id="CLU_008719_4_1_1"/>
<keyword evidence="2" id="KW-0805">Transcription regulation</keyword>
<dbReference type="SUPFAM" id="SSF57701">
    <property type="entry name" value="Zn2/Cys6 DNA-binding domain"/>
    <property type="match status" value="1"/>
</dbReference>
<keyword evidence="5" id="KW-0539">Nucleus</keyword>
<proteinExistence type="predicted"/>
<organism evidence="8 9">
    <name type="scientific">Exophiala dermatitidis (strain ATCC 34100 / CBS 525.76 / NIH/UT8656)</name>
    <name type="common">Black yeast</name>
    <name type="synonym">Wangiella dermatitidis</name>
    <dbReference type="NCBI Taxonomy" id="858893"/>
    <lineage>
        <taxon>Eukaryota</taxon>
        <taxon>Fungi</taxon>
        <taxon>Dikarya</taxon>
        <taxon>Ascomycota</taxon>
        <taxon>Pezizomycotina</taxon>
        <taxon>Eurotiomycetes</taxon>
        <taxon>Chaetothyriomycetidae</taxon>
        <taxon>Chaetothyriales</taxon>
        <taxon>Herpotrichiellaceae</taxon>
        <taxon>Exophiala</taxon>
    </lineage>
</organism>
<dbReference type="PANTHER" id="PTHR37534">
    <property type="entry name" value="TRANSCRIPTIONAL ACTIVATOR PROTEIN UGA3"/>
    <property type="match status" value="1"/>
</dbReference>
<comment type="subcellular location">
    <subcellularLocation>
        <location evidence="1">Nucleus</location>
    </subcellularLocation>
</comment>
<dbReference type="GO" id="GO:0000976">
    <property type="term" value="F:transcription cis-regulatory region binding"/>
    <property type="evidence" value="ECO:0007669"/>
    <property type="project" value="TreeGrafter"/>
</dbReference>